<keyword evidence="11" id="KW-1185">Reference proteome</keyword>
<dbReference type="RefSeq" id="XP_034249892.1">
    <property type="nucleotide sequence ID" value="XM_034394001.1"/>
</dbReference>
<feature type="active site" description="Nucleophile" evidence="8">
    <location>
        <position position="170"/>
    </location>
</feature>
<keyword evidence="4 7" id="KW-0442">Lipid degradation</keyword>
<dbReference type="PIRSF" id="PIRSF000862">
    <property type="entry name" value="Steryl_ester_lip"/>
    <property type="match status" value="1"/>
</dbReference>
<evidence type="ECO:0000313" key="11">
    <source>
        <dbReference type="Proteomes" id="UP000515158"/>
    </source>
</evidence>
<feature type="domain" description="AB hydrolase-1" evidence="10">
    <location>
        <begin position="79"/>
        <end position="363"/>
    </location>
</feature>
<keyword evidence="2 9" id="KW-0732">Signal</keyword>
<evidence type="ECO:0000256" key="4">
    <source>
        <dbReference type="ARBA" id="ARBA00022963"/>
    </source>
</evidence>
<protein>
    <recommendedName>
        <fullName evidence="7">Lipase</fullName>
    </recommendedName>
</protein>
<dbReference type="PANTHER" id="PTHR11005">
    <property type="entry name" value="LYSOSOMAL ACID LIPASE-RELATED"/>
    <property type="match status" value="1"/>
</dbReference>
<proteinExistence type="inferred from homology"/>
<keyword evidence="3 7" id="KW-0378">Hydrolase</keyword>
<evidence type="ECO:0000256" key="6">
    <source>
        <dbReference type="ARBA" id="ARBA00023180"/>
    </source>
</evidence>
<dbReference type="InParanoid" id="A0A6P8ZWX5"/>
<feature type="signal peptide" evidence="9">
    <location>
        <begin position="1"/>
        <end position="19"/>
    </location>
</feature>
<sequence>MATLLRLLAVLAVIAAADAFLRRPRRLRNTKPQFWMSSVELARWLGYTLDTHTFVTSDGYELVLHHVVASKNGTRGGLPVVFGHGLASSDEQWYFRPDGLVPMMVEHGYDLWTFNYRGSFYSRKHETLTTRDHDFWDFSWHENGVVDHAESIDYVLNKTGHEKVIAIGHSLSVTALEVLLATRPEYNDKIMGQVLLSPQVLTKHATGFVAYVSHMLKLIPGGELGFSANVENDLFPGFDKPFPQACFPYDVPKPKIRPFCRRLIEFIMGNFHEPVDEENLQLIMHHFPAGTSIRQMQHYAQCINSGRFAQYDYGKDRNQDLYGQDLPPEYNLTNIRTPTYIVYAVGDGSVNWKDSEAFAKALQPGVLQKLHRLPPKVFCHIDFVIAYDAVELVYKPVISYVDEIKEKWAKQD</sequence>
<dbReference type="Pfam" id="PF00561">
    <property type="entry name" value="Abhydrolase_1"/>
    <property type="match status" value="1"/>
</dbReference>
<evidence type="ECO:0000256" key="9">
    <source>
        <dbReference type="SAM" id="SignalP"/>
    </source>
</evidence>
<dbReference type="GO" id="GO:0016042">
    <property type="term" value="P:lipid catabolic process"/>
    <property type="evidence" value="ECO:0007669"/>
    <property type="project" value="UniProtKB-KW"/>
</dbReference>
<dbReference type="InterPro" id="IPR000073">
    <property type="entry name" value="AB_hydrolase_1"/>
</dbReference>
<evidence type="ECO:0000313" key="12">
    <source>
        <dbReference type="RefSeq" id="XP_034249892.1"/>
    </source>
</evidence>
<dbReference type="GO" id="GO:0016788">
    <property type="term" value="F:hydrolase activity, acting on ester bonds"/>
    <property type="evidence" value="ECO:0007669"/>
    <property type="project" value="InterPro"/>
</dbReference>
<keyword evidence="5" id="KW-0443">Lipid metabolism</keyword>
<dbReference type="GeneID" id="117650518"/>
<dbReference type="Gene3D" id="3.40.50.1820">
    <property type="entry name" value="alpha/beta hydrolase"/>
    <property type="match status" value="1"/>
</dbReference>
<reference evidence="12" key="1">
    <citation type="submission" date="2025-08" db="UniProtKB">
        <authorList>
            <consortium name="RefSeq"/>
        </authorList>
    </citation>
    <scope>IDENTIFICATION</scope>
    <source>
        <tissue evidence="12">Total insect</tissue>
    </source>
</reference>
<keyword evidence="6" id="KW-0325">Glycoprotein</keyword>
<comment type="similarity">
    <text evidence="1 7">Belongs to the AB hydrolase superfamily. Lipase family.</text>
</comment>
<name>A0A6P8ZWX5_THRPL</name>
<feature type="active site" description="Charge relay system" evidence="8">
    <location>
        <position position="347"/>
    </location>
</feature>
<accession>A0A6P8ZWX5</accession>
<dbReference type="InterPro" id="IPR029058">
    <property type="entry name" value="AB_hydrolase_fold"/>
</dbReference>
<dbReference type="InterPro" id="IPR025483">
    <property type="entry name" value="Lipase_euk"/>
</dbReference>
<feature type="active site" description="Charge relay system" evidence="8">
    <location>
        <position position="380"/>
    </location>
</feature>
<dbReference type="SUPFAM" id="SSF53474">
    <property type="entry name" value="alpha/beta-Hydrolases"/>
    <property type="match status" value="1"/>
</dbReference>
<evidence type="ECO:0000256" key="2">
    <source>
        <dbReference type="ARBA" id="ARBA00022729"/>
    </source>
</evidence>
<organism evidence="12">
    <name type="scientific">Thrips palmi</name>
    <name type="common">Melon thrips</name>
    <dbReference type="NCBI Taxonomy" id="161013"/>
    <lineage>
        <taxon>Eukaryota</taxon>
        <taxon>Metazoa</taxon>
        <taxon>Ecdysozoa</taxon>
        <taxon>Arthropoda</taxon>
        <taxon>Hexapoda</taxon>
        <taxon>Insecta</taxon>
        <taxon>Pterygota</taxon>
        <taxon>Neoptera</taxon>
        <taxon>Paraneoptera</taxon>
        <taxon>Thysanoptera</taxon>
        <taxon>Terebrantia</taxon>
        <taxon>Thripoidea</taxon>
        <taxon>Thripidae</taxon>
        <taxon>Thrips</taxon>
    </lineage>
</organism>
<dbReference type="Proteomes" id="UP000515158">
    <property type="component" value="Unplaced"/>
</dbReference>
<evidence type="ECO:0000256" key="5">
    <source>
        <dbReference type="ARBA" id="ARBA00023098"/>
    </source>
</evidence>
<evidence type="ECO:0000259" key="10">
    <source>
        <dbReference type="Pfam" id="PF00561"/>
    </source>
</evidence>
<dbReference type="FunFam" id="3.40.50.1820:FF:000057">
    <property type="entry name" value="Lipase"/>
    <property type="match status" value="1"/>
</dbReference>
<evidence type="ECO:0000256" key="1">
    <source>
        <dbReference type="ARBA" id="ARBA00010701"/>
    </source>
</evidence>
<evidence type="ECO:0000256" key="8">
    <source>
        <dbReference type="PIRSR" id="PIRSR000862-1"/>
    </source>
</evidence>
<evidence type="ECO:0000256" key="3">
    <source>
        <dbReference type="ARBA" id="ARBA00022801"/>
    </source>
</evidence>
<gene>
    <name evidence="12" type="primary">LOC117650518</name>
</gene>
<feature type="chain" id="PRO_5028096503" description="Lipase" evidence="9">
    <location>
        <begin position="20"/>
        <end position="412"/>
    </location>
</feature>
<evidence type="ECO:0000256" key="7">
    <source>
        <dbReference type="PIRNR" id="PIRNR000862"/>
    </source>
</evidence>
<dbReference type="OrthoDB" id="9974421at2759"/>
<dbReference type="KEGG" id="tpal:117650518"/>
<dbReference type="AlphaFoldDB" id="A0A6P8ZWX5"/>